<sequence length="535" mass="59733">MHRQQQQQHRRGGGHDQQRHRGNRSRDGPAKQRLRRRNDEEEEVALLLRRIEAETPPAGVNPLVYDDQPAPARAAAEAASGADVEQVEDAAAAATSTGESREFKDLPISSRSLQGLEKGGWKVMTDIQRATLPHTLAGRDVLAAAKTGSGKTLAFVVLEKLFRMKWTTEDGLGALIISPTRELALQIFEVLCTAGSNHQLSAVLDEADRILDMGFEKTVNSIVESLPRTRQTLLFSATQTRSVKQLARLSLKNPEYIAVHEQEQYATPKNLQQNYLVCQLHEKLDTLFSFLKTHTKQKILVFISSCKQVRFVYEAFRQLQPGLPVMHLHGKQKQMMRMATYTKFCEQKYACLFATDVAARGLDFPNVDWVVQVDCPEDVPTYVHRVGRTARFQAGGRALLFLLPSEQKMADLLKQKVPIQEIKVNPRRTLSIQTKLQSILAAEPSLKYLAQKPAKDVFDVNALPAEEFSLSLGLLSSPRIRFTQSKKGHKNVSYQMQQSLEDAEHEDDEDETTAEPKPPATITAIAAPTCGHGGT</sequence>
<dbReference type="SMART" id="SM01178">
    <property type="entry name" value="DUF4217"/>
    <property type="match status" value="1"/>
</dbReference>
<dbReference type="SMART" id="SM00490">
    <property type="entry name" value="HELICc"/>
    <property type="match status" value="1"/>
</dbReference>
<dbReference type="EC" id="3.6.4.13" evidence="8"/>
<dbReference type="InterPro" id="IPR014001">
    <property type="entry name" value="Helicase_ATP-bd"/>
</dbReference>
<dbReference type="GO" id="GO:0016887">
    <property type="term" value="F:ATP hydrolysis activity"/>
    <property type="evidence" value="ECO:0007669"/>
    <property type="project" value="RHEA"/>
</dbReference>
<keyword evidence="14" id="KW-1185">Reference proteome</keyword>
<reference evidence="13 14" key="1">
    <citation type="journal article" date="2013" name="Genome Biol.">
        <title>Genome of Acanthamoeba castellanii highlights extensive lateral gene transfer and early evolution of tyrosine kinase signaling.</title>
        <authorList>
            <person name="Clarke M."/>
            <person name="Lohan A.J."/>
            <person name="Liu B."/>
            <person name="Lagkouvardos I."/>
            <person name="Roy S."/>
            <person name="Zafar N."/>
            <person name="Bertelli C."/>
            <person name="Schilde C."/>
            <person name="Kianianmomeni A."/>
            <person name="Burglin T.R."/>
            <person name="Frech C."/>
            <person name="Turcotte B."/>
            <person name="Kopec K.O."/>
            <person name="Synnott J.M."/>
            <person name="Choo C."/>
            <person name="Paponov I."/>
            <person name="Finkler A."/>
            <person name="Soon Heng Tan C."/>
            <person name="Hutchins A.P."/>
            <person name="Weinmeier T."/>
            <person name="Rattei T."/>
            <person name="Chu J.S."/>
            <person name="Gimenez G."/>
            <person name="Irimia M."/>
            <person name="Rigden D.J."/>
            <person name="Fitzpatrick D.A."/>
            <person name="Lorenzo-Morales J."/>
            <person name="Bateman A."/>
            <person name="Chiu C.H."/>
            <person name="Tang P."/>
            <person name="Hegemann P."/>
            <person name="Fromm H."/>
            <person name="Raoult D."/>
            <person name="Greub G."/>
            <person name="Miranda-Saavedra D."/>
            <person name="Chen N."/>
            <person name="Nash P."/>
            <person name="Ginger M.L."/>
            <person name="Horn M."/>
            <person name="Schaap P."/>
            <person name="Caler L."/>
            <person name="Loftus B."/>
        </authorList>
    </citation>
    <scope>NUCLEOTIDE SEQUENCE [LARGE SCALE GENOMIC DNA]</scope>
    <source>
        <strain evidence="13 14">Neff</strain>
    </source>
</reference>
<evidence type="ECO:0000256" key="6">
    <source>
        <dbReference type="PROSITE-ProRule" id="PRU00552"/>
    </source>
</evidence>
<feature type="region of interest" description="Disordered" evidence="9">
    <location>
        <begin position="497"/>
        <end position="535"/>
    </location>
</feature>
<keyword evidence="1 7" id="KW-0547">Nucleotide-binding</keyword>
<feature type="compositionally biased region" description="Low complexity" evidence="9">
    <location>
        <begin position="520"/>
        <end position="529"/>
    </location>
</feature>
<dbReference type="InterPro" id="IPR027417">
    <property type="entry name" value="P-loop_NTPase"/>
</dbReference>
<feature type="domain" description="DEAD-box RNA helicase Q" evidence="12">
    <location>
        <begin position="101"/>
        <end position="129"/>
    </location>
</feature>
<feature type="compositionally biased region" description="Basic residues" evidence="9">
    <location>
        <begin position="1"/>
        <end position="12"/>
    </location>
</feature>
<dbReference type="GeneID" id="14922239"/>
<dbReference type="PROSITE" id="PS51192">
    <property type="entry name" value="HELICASE_ATP_BIND_1"/>
    <property type="match status" value="1"/>
</dbReference>
<evidence type="ECO:0000259" key="11">
    <source>
        <dbReference type="PROSITE" id="PS51194"/>
    </source>
</evidence>
<keyword evidence="2 7" id="KW-0378">Hydrolase</keyword>
<comment type="domain">
    <text evidence="8">The Q motif is unique to and characteristic of the DEAD box family of RNA helicases and controls ATP binding and hydrolysis.</text>
</comment>
<dbReference type="GO" id="GO:0003724">
    <property type="term" value="F:RNA helicase activity"/>
    <property type="evidence" value="ECO:0007669"/>
    <property type="project" value="UniProtKB-EC"/>
</dbReference>
<evidence type="ECO:0000256" key="8">
    <source>
        <dbReference type="RuleBase" id="RU365068"/>
    </source>
</evidence>
<feature type="domain" description="Helicase ATP-binding" evidence="10">
    <location>
        <begin position="132"/>
        <end position="257"/>
    </location>
</feature>
<dbReference type="PROSITE" id="PS51194">
    <property type="entry name" value="HELICASE_CTER"/>
    <property type="match status" value="1"/>
</dbReference>
<dbReference type="Gene3D" id="3.40.50.300">
    <property type="entry name" value="P-loop containing nucleotide triphosphate hydrolases"/>
    <property type="match status" value="3"/>
</dbReference>
<keyword evidence="3 7" id="KW-0347">Helicase</keyword>
<dbReference type="EMBL" id="KB007904">
    <property type="protein sequence ID" value="ELR21347.1"/>
    <property type="molecule type" value="Genomic_DNA"/>
</dbReference>
<proteinExistence type="inferred from homology"/>
<feature type="domain" description="Helicase C-terminal" evidence="11">
    <location>
        <begin position="283"/>
        <end position="440"/>
    </location>
</feature>
<evidence type="ECO:0000313" key="14">
    <source>
        <dbReference type="Proteomes" id="UP000011083"/>
    </source>
</evidence>
<evidence type="ECO:0000256" key="7">
    <source>
        <dbReference type="RuleBase" id="RU000492"/>
    </source>
</evidence>
<dbReference type="InterPro" id="IPR025313">
    <property type="entry name" value="SPB4-like_CTE"/>
</dbReference>
<evidence type="ECO:0000259" key="12">
    <source>
        <dbReference type="PROSITE" id="PS51195"/>
    </source>
</evidence>
<dbReference type="SMART" id="SM00487">
    <property type="entry name" value="DEXDc"/>
    <property type="match status" value="1"/>
</dbReference>
<evidence type="ECO:0000256" key="2">
    <source>
        <dbReference type="ARBA" id="ARBA00022801"/>
    </source>
</evidence>
<dbReference type="KEGG" id="acan:ACA1_182810"/>
<dbReference type="InterPro" id="IPR001650">
    <property type="entry name" value="Helicase_C-like"/>
</dbReference>
<dbReference type="InterPro" id="IPR014014">
    <property type="entry name" value="RNA_helicase_DEAD_Q_motif"/>
</dbReference>
<evidence type="ECO:0000256" key="4">
    <source>
        <dbReference type="ARBA" id="ARBA00022840"/>
    </source>
</evidence>
<comment type="function">
    <text evidence="8">RNA helicase.</text>
</comment>
<evidence type="ECO:0000259" key="10">
    <source>
        <dbReference type="PROSITE" id="PS51192"/>
    </source>
</evidence>
<comment type="similarity">
    <text evidence="7">Belongs to the DEAD box helicase family.</text>
</comment>
<dbReference type="SUPFAM" id="SSF52540">
    <property type="entry name" value="P-loop containing nucleoside triphosphate hydrolases"/>
    <property type="match status" value="1"/>
</dbReference>
<feature type="compositionally biased region" description="Acidic residues" evidence="9">
    <location>
        <begin position="501"/>
        <end position="513"/>
    </location>
</feature>
<dbReference type="InterPro" id="IPR011545">
    <property type="entry name" value="DEAD/DEAH_box_helicase_dom"/>
</dbReference>
<keyword evidence="4 7" id="KW-0067">ATP-binding</keyword>
<evidence type="ECO:0000256" key="1">
    <source>
        <dbReference type="ARBA" id="ARBA00022741"/>
    </source>
</evidence>
<feature type="region of interest" description="Disordered" evidence="9">
    <location>
        <begin position="1"/>
        <end position="40"/>
    </location>
</feature>
<name>L8H7X1_ACACF</name>
<dbReference type="AlphaFoldDB" id="L8H7X1"/>
<keyword evidence="5 8" id="KW-0694">RNA-binding</keyword>
<dbReference type="VEuPathDB" id="AmoebaDB:ACA1_182810"/>
<dbReference type="PROSITE" id="PS51195">
    <property type="entry name" value="Q_MOTIF"/>
    <property type="match status" value="1"/>
</dbReference>
<dbReference type="CDD" id="cd18787">
    <property type="entry name" value="SF2_C_DEAD"/>
    <property type="match status" value="1"/>
</dbReference>
<dbReference type="Pfam" id="PF00270">
    <property type="entry name" value="DEAD"/>
    <property type="match status" value="2"/>
</dbReference>
<dbReference type="GO" id="GO:0003723">
    <property type="term" value="F:RNA binding"/>
    <property type="evidence" value="ECO:0007669"/>
    <property type="project" value="UniProtKB-UniRule"/>
</dbReference>
<feature type="short sequence motif" description="Q motif" evidence="6">
    <location>
        <begin position="101"/>
        <end position="129"/>
    </location>
</feature>
<dbReference type="PROSITE" id="PS00039">
    <property type="entry name" value="DEAD_ATP_HELICASE"/>
    <property type="match status" value="1"/>
</dbReference>
<dbReference type="OrthoDB" id="10259640at2759"/>
<comment type="catalytic activity">
    <reaction evidence="8">
        <text>ATP + H2O = ADP + phosphate + H(+)</text>
        <dbReference type="Rhea" id="RHEA:13065"/>
        <dbReference type="ChEBI" id="CHEBI:15377"/>
        <dbReference type="ChEBI" id="CHEBI:15378"/>
        <dbReference type="ChEBI" id="CHEBI:30616"/>
        <dbReference type="ChEBI" id="CHEBI:43474"/>
        <dbReference type="ChEBI" id="CHEBI:456216"/>
        <dbReference type="EC" id="3.6.4.13"/>
    </reaction>
</comment>
<dbReference type="PANTHER" id="PTHR24031">
    <property type="entry name" value="RNA HELICASE"/>
    <property type="match status" value="1"/>
</dbReference>
<accession>L8H7X1</accession>
<dbReference type="RefSeq" id="XP_004345891.1">
    <property type="nucleotide sequence ID" value="XM_004345841.1"/>
</dbReference>
<dbReference type="Proteomes" id="UP000011083">
    <property type="component" value="Unassembled WGS sequence"/>
</dbReference>
<dbReference type="STRING" id="1257118.L8H7X1"/>
<evidence type="ECO:0000313" key="13">
    <source>
        <dbReference type="EMBL" id="ELR21347.1"/>
    </source>
</evidence>
<organism evidence="13 14">
    <name type="scientific">Acanthamoeba castellanii (strain ATCC 30010 / Neff)</name>
    <dbReference type="NCBI Taxonomy" id="1257118"/>
    <lineage>
        <taxon>Eukaryota</taxon>
        <taxon>Amoebozoa</taxon>
        <taxon>Discosea</taxon>
        <taxon>Longamoebia</taxon>
        <taxon>Centramoebida</taxon>
        <taxon>Acanthamoebidae</taxon>
        <taxon>Acanthamoeba</taxon>
    </lineage>
</organism>
<evidence type="ECO:0000256" key="9">
    <source>
        <dbReference type="SAM" id="MobiDB-lite"/>
    </source>
</evidence>
<dbReference type="GO" id="GO:0005524">
    <property type="term" value="F:ATP binding"/>
    <property type="evidence" value="ECO:0007669"/>
    <property type="project" value="UniProtKB-UniRule"/>
</dbReference>
<dbReference type="OMA" id="HCLTMCL"/>
<protein>
    <recommendedName>
        <fullName evidence="8">ATP-dependent RNA helicase</fullName>
        <ecNumber evidence="8">3.6.4.13</ecNumber>
    </recommendedName>
</protein>
<feature type="compositionally biased region" description="Basic and acidic residues" evidence="9">
    <location>
        <begin position="13"/>
        <end position="30"/>
    </location>
</feature>
<evidence type="ECO:0000256" key="3">
    <source>
        <dbReference type="ARBA" id="ARBA00022806"/>
    </source>
</evidence>
<gene>
    <name evidence="13" type="ORF">ACA1_182810</name>
</gene>
<dbReference type="Pfam" id="PF00271">
    <property type="entry name" value="Helicase_C"/>
    <property type="match status" value="1"/>
</dbReference>
<dbReference type="InterPro" id="IPR000629">
    <property type="entry name" value="RNA-helicase_DEAD-box_CS"/>
</dbReference>
<evidence type="ECO:0000256" key="5">
    <source>
        <dbReference type="ARBA" id="ARBA00022884"/>
    </source>
</evidence>